<evidence type="ECO:0000259" key="1">
    <source>
        <dbReference type="PROSITE" id="PS50043"/>
    </source>
</evidence>
<dbReference type="Pfam" id="PF25872">
    <property type="entry name" value="HTH_77"/>
    <property type="match status" value="1"/>
</dbReference>
<dbReference type="InterPro" id="IPR011990">
    <property type="entry name" value="TPR-like_helical_dom_sf"/>
</dbReference>
<evidence type="ECO:0000313" key="3">
    <source>
        <dbReference type="Proteomes" id="UP001205965"/>
    </source>
</evidence>
<dbReference type="PRINTS" id="PR00038">
    <property type="entry name" value="HTHLUXR"/>
</dbReference>
<dbReference type="SMART" id="SM00421">
    <property type="entry name" value="HTH_LUXR"/>
    <property type="match status" value="1"/>
</dbReference>
<keyword evidence="3" id="KW-1185">Reference proteome</keyword>
<dbReference type="PROSITE" id="PS00622">
    <property type="entry name" value="HTH_LUXR_1"/>
    <property type="match status" value="1"/>
</dbReference>
<dbReference type="PANTHER" id="PTHR47691:SF3">
    <property type="entry name" value="HTH-TYPE TRANSCRIPTIONAL REGULATOR RV0890C-RELATED"/>
    <property type="match status" value="1"/>
</dbReference>
<dbReference type="SUPFAM" id="SSF46894">
    <property type="entry name" value="C-terminal effector domain of the bipartite response regulators"/>
    <property type="match status" value="1"/>
</dbReference>
<gene>
    <name evidence="2" type="ORF">NYP18_08825</name>
</gene>
<dbReference type="PANTHER" id="PTHR47691">
    <property type="entry name" value="REGULATOR-RELATED"/>
    <property type="match status" value="1"/>
</dbReference>
<comment type="caution">
    <text evidence="2">The sequence shown here is derived from an EMBL/GenBank/DDBJ whole genome shotgun (WGS) entry which is preliminary data.</text>
</comment>
<dbReference type="EMBL" id="JANWTC010000005">
    <property type="protein sequence ID" value="MCS5479761.1"/>
    <property type="molecule type" value="Genomic_DNA"/>
</dbReference>
<sequence length="774" mass="84675">MSGNSGAPSGGSALGKISTTSFIGRRRELAEIRAVMADSRLVTLTGPGGVGKTRLASEIAERSRRGFRDGVWLVELDSLRTGDRVAPAVATALRVPDQSNRVALERVVDYLRDREILLVLDNCEHVLQETAELVGRLLAAAPGVRILATSREPLHIVAESVRVVAPLSTPSSDSGGVGIEGSEAVTLLVDRARQLVPDFSVTPENREAVAQLCIRLDGIPLAIELAATRLRSLTPGQLLDRLDQRFQLLSRGDRTTLPRQQTLQALIDWSYELCSGAEQLLWRRLSVFPDALDLDAAESVCGFGELDTSEVFDLMDQLVSKSLLQTERTGEGIRYRQLMTVREYGNQLLTDAAERDELHRRHRDHYLARVEARLAAWNGPDQAESLAATRAERPNLLAGLRWSLDTPGEQDVAARIAVGLRYHWIAGGFLSDGRGWLERILRHPELSAHARGSASWVAGWVALIQGDHQDAADHLEVSLSIARSLPDQEMEIYARHWQAQHAVFTGDLVAATEQFRKVIAEHEGHGRTVPQLTAMFQLVMAQIFGGEPEEGLRISSAAMAIAEQHGEQWNQSYLWWVSGICHWQLGDYPAAMAAATHALEIQEDFQDGICTAMSVELLSWIAVSAGDFERGRELADAADAVWRELGTSIQAFGPHITEMSEASAAEIRAALGERSPEGVEQGARDSKTEAIAVALGRRAPQAEPAGTVGDNPLSSREREVAELVSQGLTNRQIAGRLVLSPRTIEGHVERILNKLGFNSRTQVATWVESLRQAG</sequence>
<dbReference type="CDD" id="cd06170">
    <property type="entry name" value="LuxR_C_like"/>
    <property type="match status" value="1"/>
</dbReference>
<dbReference type="SUPFAM" id="SSF52540">
    <property type="entry name" value="P-loop containing nucleoside triphosphate hydrolases"/>
    <property type="match status" value="1"/>
</dbReference>
<reference evidence="2 3" key="1">
    <citation type="submission" date="2022-08" db="EMBL/GenBank/DDBJ databases">
        <title>YIM 101645 draft genome.</title>
        <authorList>
            <person name="Chen X."/>
        </authorList>
    </citation>
    <scope>NUCLEOTIDE SEQUENCE [LARGE SCALE GENOMIC DNA]</scope>
    <source>
        <strain evidence="2 3">YIM 101645</strain>
    </source>
</reference>
<feature type="domain" description="HTH luxR-type" evidence="1">
    <location>
        <begin position="706"/>
        <end position="771"/>
    </location>
</feature>
<dbReference type="Pfam" id="PF00196">
    <property type="entry name" value="GerE"/>
    <property type="match status" value="1"/>
</dbReference>
<dbReference type="SUPFAM" id="SSF48452">
    <property type="entry name" value="TPR-like"/>
    <property type="match status" value="1"/>
</dbReference>
<dbReference type="Gene3D" id="3.40.50.300">
    <property type="entry name" value="P-loop containing nucleotide triphosphate hydrolases"/>
    <property type="match status" value="1"/>
</dbReference>
<dbReference type="InterPro" id="IPR000792">
    <property type="entry name" value="Tscrpt_reg_LuxR_C"/>
</dbReference>
<dbReference type="Pfam" id="PF13401">
    <property type="entry name" value="AAA_22"/>
    <property type="match status" value="1"/>
</dbReference>
<dbReference type="RefSeq" id="WP_259427825.1">
    <property type="nucleotide sequence ID" value="NZ_JANWTC010000005.1"/>
</dbReference>
<dbReference type="Proteomes" id="UP001205965">
    <property type="component" value="Unassembled WGS sequence"/>
</dbReference>
<accession>A0ABT2FWZ8</accession>
<dbReference type="InterPro" id="IPR058852">
    <property type="entry name" value="HTH_77"/>
</dbReference>
<organism evidence="2 3">
    <name type="scientific">Corynebacterium lemuris</name>
    <dbReference type="NCBI Taxonomy" id="1859292"/>
    <lineage>
        <taxon>Bacteria</taxon>
        <taxon>Bacillati</taxon>
        <taxon>Actinomycetota</taxon>
        <taxon>Actinomycetes</taxon>
        <taxon>Mycobacteriales</taxon>
        <taxon>Corynebacteriaceae</taxon>
        <taxon>Corynebacterium</taxon>
    </lineage>
</organism>
<evidence type="ECO:0000313" key="2">
    <source>
        <dbReference type="EMBL" id="MCS5479761.1"/>
    </source>
</evidence>
<dbReference type="PRINTS" id="PR00364">
    <property type="entry name" value="DISEASERSIST"/>
</dbReference>
<dbReference type="InterPro" id="IPR049945">
    <property type="entry name" value="AAA_22"/>
</dbReference>
<dbReference type="PROSITE" id="PS50043">
    <property type="entry name" value="HTH_LUXR_2"/>
    <property type="match status" value="1"/>
</dbReference>
<dbReference type="InterPro" id="IPR027417">
    <property type="entry name" value="P-loop_NTPase"/>
</dbReference>
<protein>
    <submittedName>
        <fullName evidence="2">LuxR C-terminal-related transcriptional regulator</fullName>
    </submittedName>
</protein>
<dbReference type="InterPro" id="IPR016032">
    <property type="entry name" value="Sig_transdc_resp-reg_C-effctor"/>
</dbReference>
<proteinExistence type="predicted"/>
<dbReference type="Gene3D" id="1.10.10.10">
    <property type="entry name" value="Winged helix-like DNA-binding domain superfamily/Winged helix DNA-binding domain"/>
    <property type="match status" value="1"/>
</dbReference>
<name>A0ABT2FWZ8_9CORY</name>
<dbReference type="Gene3D" id="1.25.40.10">
    <property type="entry name" value="Tetratricopeptide repeat domain"/>
    <property type="match status" value="1"/>
</dbReference>
<dbReference type="InterPro" id="IPR036388">
    <property type="entry name" value="WH-like_DNA-bd_sf"/>
</dbReference>